<name>K9ZAL3_ANACC</name>
<dbReference type="STRING" id="272123.Anacy_0032"/>
<dbReference type="AlphaFoldDB" id="K9ZAL3"/>
<dbReference type="eggNOG" id="ENOG5030VID">
    <property type="taxonomic scope" value="Bacteria"/>
</dbReference>
<sequence length="83" mass="9745">MPNLTLSDQQVIELVKQLPPESKRVVLLALAKESESERESRMEYAEKQLHNLCAERDLNWDTMSEDERETFIDDLVHEDRQCA</sequence>
<reference evidence="2" key="1">
    <citation type="journal article" date="2013" name="Proc. Natl. Acad. Sci. U.S.A.">
        <title>Improving the coverage of the cyanobacterial phylum using diversity-driven genome sequencing.</title>
        <authorList>
            <person name="Shih P.M."/>
            <person name="Wu D."/>
            <person name="Latifi A."/>
            <person name="Axen S.D."/>
            <person name="Fewer D.P."/>
            <person name="Talla E."/>
            <person name="Calteau A."/>
            <person name="Cai F."/>
            <person name="Tandeau de Marsac N."/>
            <person name="Rippka R."/>
            <person name="Herdman M."/>
            <person name="Sivonen K."/>
            <person name="Coursin T."/>
            <person name="Laurent T."/>
            <person name="Goodwin L."/>
            <person name="Nolan M."/>
            <person name="Davenport K.W."/>
            <person name="Han C.S."/>
            <person name="Rubin E.M."/>
            <person name="Eisen J.A."/>
            <person name="Woyke T."/>
            <person name="Gugger M."/>
            <person name="Kerfeld C.A."/>
        </authorList>
    </citation>
    <scope>NUCLEOTIDE SEQUENCE [LARGE SCALE GENOMIC DNA]</scope>
    <source>
        <strain evidence="2">ATCC 27899 / PCC 7122</strain>
    </source>
</reference>
<dbReference type="OrthoDB" id="574144at2"/>
<dbReference type="Proteomes" id="UP000010474">
    <property type="component" value="Chromosome"/>
</dbReference>
<dbReference type="KEGG" id="acy:Anacy_0032"/>
<protein>
    <submittedName>
        <fullName evidence="1">Uncharacterized protein</fullName>
    </submittedName>
</protein>
<dbReference type="HOGENOM" id="CLU_2535244_0_0_3"/>
<evidence type="ECO:0000313" key="2">
    <source>
        <dbReference type="Proteomes" id="UP000010474"/>
    </source>
</evidence>
<keyword evidence="2" id="KW-1185">Reference proteome</keyword>
<proteinExistence type="predicted"/>
<evidence type="ECO:0000313" key="1">
    <source>
        <dbReference type="EMBL" id="AFZ55647.1"/>
    </source>
</evidence>
<dbReference type="RefSeq" id="WP_015212304.1">
    <property type="nucleotide sequence ID" value="NC_019771.1"/>
</dbReference>
<accession>K9ZAL3</accession>
<organism evidence="1 2">
    <name type="scientific">Anabaena cylindrica (strain ATCC 27899 / PCC 7122)</name>
    <dbReference type="NCBI Taxonomy" id="272123"/>
    <lineage>
        <taxon>Bacteria</taxon>
        <taxon>Bacillati</taxon>
        <taxon>Cyanobacteriota</taxon>
        <taxon>Cyanophyceae</taxon>
        <taxon>Nostocales</taxon>
        <taxon>Nostocaceae</taxon>
        <taxon>Anabaena</taxon>
    </lineage>
</organism>
<gene>
    <name evidence="1" type="ordered locus">Anacy_0032</name>
</gene>
<dbReference type="EMBL" id="CP003659">
    <property type="protein sequence ID" value="AFZ55647.1"/>
    <property type="molecule type" value="Genomic_DNA"/>
</dbReference>
<dbReference type="PATRIC" id="fig|272123.3.peg.33"/>